<proteinExistence type="predicted"/>
<comment type="subcellular location">
    <subcellularLocation>
        <location evidence="1">Cell inner membrane</location>
        <topology evidence="1">Multi-pass membrane protein</topology>
    </subcellularLocation>
</comment>
<evidence type="ECO:0000313" key="6">
    <source>
        <dbReference type="Proteomes" id="UP000050497"/>
    </source>
</evidence>
<feature type="transmembrane region" description="Helical" evidence="2">
    <location>
        <begin position="78"/>
        <end position="95"/>
    </location>
</feature>
<dbReference type="PANTHER" id="PTHR43849">
    <property type="entry name" value="BLL3936 PROTEIN"/>
    <property type="match status" value="1"/>
</dbReference>
<evidence type="ECO:0000256" key="2">
    <source>
        <dbReference type="SAM" id="Phobius"/>
    </source>
</evidence>
<evidence type="ECO:0000313" key="4">
    <source>
        <dbReference type="EMBL" id="KPQ10221.1"/>
    </source>
</evidence>
<feature type="transmembrane region" description="Helical" evidence="2">
    <location>
        <begin position="137"/>
        <end position="155"/>
    </location>
</feature>
<comment type="function">
    <text evidence="1">Part of the tripartite ATP-independent periplasmic (TRAP) transport system.</text>
</comment>
<dbReference type="RefSeq" id="WP_083204469.1">
    <property type="nucleotide sequence ID" value="NZ_FMBM01000002.1"/>
</dbReference>
<keyword evidence="1" id="KW-0997">Cell inner membrane</keyword>
<name>A0A0P8BKW4_9HYPH</name>
<dbReference type="NCBIfam" id="TIGR02123">
    <property type="entry name" value="TRAP_fused"/>
    <property type="match status" value="1"/>
</dbReference>
<feature type="transmembrane region" description="Helical" evidence="2">
    <location>
        <begin position="268"/>
        <end position="287"/>
    </location>
</feature>
<dbReference type="AlphaFoldDB" id="A0A0P8BKW4"/>
<reference evidence="5 7" key="2">
    <citation type="submission" date="2016-08" db="EMBL/GenBank/DDBJ databases">
        <authorList>
            <person name="Varghese N."/>
            <person name="Submissions Spin"/>
        </authorList>
    </citation>
    <scope>NUCLEOTIDE SEQUENCE [LARGE SCALE GENOMIC DNA]</scope>
    <source>
        <strain evidence="5 7">HL-109</strain>
    </source>
</reference>
<feature type="transmembrane region" description="Helical" evidence="2">
    <location>
        <begin position="497"/>
        <end position="516"/>
    </location>
</feature>
<keyword evidence="7" id="KW-1185">Reference proteome</keyword>
<dbReference type="EMBL" id="FMBM01000002">
    <property type="protein sequence ID" value="SCC80957.1"/>
    <property type="molecule type" value="Genomic_DNA"/>
</dbReference>
<feature type="transmembrane region" description="Helical" evidence="2">
    <location>
        <begin position="468"/>
        <end position="490"/>
    </location>
</feature>
<protein>
    <submittedName>
        <fullName evidence="5">TRAP transporter, 4TM/12TM fusion protein</fullName>
    </submittedName>
    <submittedName>
        <fullName evidence="4">TRAP-type transporter permease component</fullName>
    </submittedName>
</protein>
<feature type="transmembrane region" description="Helical" evidence="2">
    <location>
        <begin position="308"/>
        <end position="327"/>
    </location>
</feature>
<dbReference type="GO" id="GO:0005886">
    <property type="term" value="C:plasma membrane"/>
    <property type="evidence" value="ECO:0007669"/>
    <property type="project" value="UniProtKB-SubCell"/>
</dbReference>
<dbReference type="EMBL" id="LJSX01000017">
    <property type="protein sequence ID" value="KPQ10221.1"/>
    <property type="molecule type" value="Genomic_DNA"/>
</dbReference>
<dbReference type="InterPro" id="IPR010656">
    <property type="entry name" value="DctM"/>
</dbReference>
<feature type="transmembrane region" description="Helical" evidence="2">
    <location>
        <begin position="45"/>
        <end position="63"/>
    </location>
</feature>
<feature type="transmembrane region" description="Helical" evidence="2">
    <location>
        <begin position="379"/>
        <end position="396"/>
    </location>
</feature>
<dbReference type="InterPro" id="IPR011853">
    <property type="entry name" value="TRAP_DctM-Dct_fused"/>
</dbReference>
<feature type="transmembrane region" description="Helical" evidence="2">
    <location>
        <begin position="624"/>
        <end position="643"/>
    </location>
</feature>
<sequence>MNDTRDPEATNPLNEAPVVPLATTGAKPAIEEEARFREVTGWVKGVFVALTLAAIFLAVNQLFNLRLFVGVVIIENRYLYLLAGIFLALAFAAFPISPRARGGPTPWYDLILAALSLGACGYFTFTAHRSLMEGWEYAAPPLAMAMSFLLWALIIEATRRTGGLVIAVIVFFFSLYPVFADVVPGPISGFAQPFDDTIAYHLISNESSFGIPMKAFGQLVIGFILFGATLQFTGGGRFFNNLALSLVGGYRGGAAKVAIFASGFMGSMSGSVVSNVLTTGVVSIPAMKRAGFSSRYAAGTEACASTGGVLMPPVMGTTAFVMASFLGMPYSQIIIAAAIPSILYYLGLFVQIDAYAARNGLKGMPRSELPSLKETFKEGWHYIFVFAILIVMMIVFRQETLAPFYATAALVVINQLHRGTRLNLNGFINLLTGVGRSLAELVAILLGVGLIIGAFSATGLAGTLANDLVFLAGNNVFVLLIMGAITAFIFGMGMTVTACYIFLAVVLAPALTRAGLDPLAVHLFIMYWGMVSFITPPVALGAFAAATIARTSPIMAGLEAMRLGSIIYIVPFFFVLNPALIGRGSAYEVVTVLITAVIGVWFIGSSIQGYLAGVGDIGRGALALLRRVMLAIGGLFLAAPGHIGLGLDHMQMTLVGLAFAVPVILLRVMRRGAAPARP</sequence>
<dbReference type="GO" id="GO:0022857">
    <property type="term" value="F:transmembrane transporter activity"/>
    <property type="evidence" value="ECO:0007669"/>
    <property type="project" value="UniProtKB-UniRule"/>
</dbReference>
<dbReference type="STRING" id="1653334.GA0071312_1887"/>
<feature type="domain" description="TRAP C4-dicarboxylate transport system permease DctM subunit" evidence="3">
    <location>
        <begin position="149"/>
        <end position="582"/>
    </location>
</feature>
<keyword evidence="1" id="KW-0813">Transport</keyword>
<evidence type="ECO:0000259" key="3">
    <source>
        <dbReference type="Pfam" id="PF06808"/>
    </source>
</evidence>
<dbReference type="Proteomes" id="UP000182800">
    <property type="component" value="Unassembled WGS sequence"/>
</dbReference>
<keyword evidence="2" id="KW-0472">Membrane</keyword>
<feature type="transmembrane region" description="Helical" evidence="2">
    <location>
        <begin position="211"/>
        <end position="230"/>
    </location>
</feature>
<feature type="transmembrane region" description="Helical" evidence="2">
    <location>
        <begin position="107"/>
        <end position="125"/>
    </location>
</feature>
<dbReference type="PATRIC" id="fig|1653334.4.peg.33"/>
<keyword evidence="2" id="KW-1133">Transmembrane helix</keyword>
<feature type="transmembrane region" description="Helical" evidence="2">
    <location>
        <begin position="587"/>
        <end position="612"/>
    </location>
</feature>
<feature type="transmembrane region" description="Helical" evidence="2">
    <location>
        <begin position="560"/>
        <end position="581"/>
    </location>
</feature>
<evidence type="ECO:0000313" key="7">
    <source>
        <dbReference type="Proteomes" id="UP000182800"/>
    </source>
</evidence>
<evidence type="ECO:0000313" key="5">
    <source>
        <dbReference type="EMBL" id="SCC80957.1"/>
    </source>
</evidence>
<dbReference type="OrthoDB" id="9759894at2"/>
<evidence type="ECO:0000256" key="1">
    <source>
        <dbReference type="RuleBase" id="RU369079"/>
    </source>
</evidence>
<comment type="caution">
    <text evidence="4">The sequence shown here is derived from an EMBL/GenBank/DDBJ whole genome shotgun (WGS) entry which is preliminary data.</text>
</comment>
<keyword evidence="1" id="KW-1003">Cell membrane</keyword>
<gene>
    <name evidence="5" type="ORF">GA0071312_1887</name>
    <name evidence="4" type="ORF">HLUCCO17_11525</name>
</gene>
<dbReference type="PANTHER" id="PTHR43849:SF2">
    <property type="entry name" value="BLL3936 PROTEIN"/>
    <property type="match status" value="1"/>
</dbReference>
<feature type="transmembrane region" description="Helical" evidence="2">
    <location>
        <begin position="438"/>
        <end position="462"/>
    </location>
</feature>
<dbReference type="Proteomes" id="UP000050497">
    <property type="component" value="Unassembled WGS sequence"/>
</dbReference>
<accession>A0A0P8BKW4</accession>
<reference evidence="4 6" key="1">
    <citation type="submission" date="2015-09" db="EMBL/GenBank/DDBJ databases">
        <title>Identification and resolution of microdiversity through metagenomic sequencing of parallel consortia.</title>
        <authorList>
            <person name="Nelson W.C."/>
            <person name="Romine M.F."/>
            <person name="Lindemann S.R."/>
        </authorList>
    </citation>
    <scope>NUCLEOTIDE SEQUENCE [LARGE SCALE GENOMIC DNA]</scope>
    <source>
        <strain evidence="4">HL-109</strain>
    </source>
</reference>
<feature type="transmembrane region" description="Helical" evidence="2">
    <location>
        <begin position="522"/>
        <end position="548"/>
    </location>
</feature>
<dbReference type="Pfam" id="PF06808">
    <property type="entry name" value="DctM"/>
    <property type="match status" value="1"/>
</dbReference>
<feature type="transmembrane region" description="Helical" evidence="2">
    <location>
        <begin position="649"/>
        <end position="669"/>
    </location>
</feature>
<keyword evidence="2" id="KW-0812">Transmembrane</keyword>
<feature type="transmembrane region" description="Helical" evidence="2">
    <location>
        <begin position="162"/>
        <end position="179"/>
    </location>
</feature>
<feature type="transmembrane region" description="Helical" evidence="2">
    <location>
        <begin position="333"/>
        <end position="358"/>
    </location>
</feature>
<organism evidence="4 6">
    <name type="scientific">Saliniramus fredricksonii</name>
    <dbReference type="NCBI Taxonomy" id="1653334"/>
    <lineage>
        <taxon>Bacteria</taxon>
        <taxon>Pseudomonadati</taxon>
        <taxon>Pseudomonadota</taxon>
        <taxon>Alphaproteobacteria</taxon>
        <taxon>Hyphomicrobiales</taxon>
        <taxon>Salinarimonadaceae</taxon>
        <taxon>Saliniramus</taxon>
    </lineage>
</organism>